<evidence type="ECO:0000256" key="2">
    <source>
        <dbReference type="ARBA" id="ARBA00012438"/>
    </source>
</evidence>
<evidence type="ECO:0000256" key="1">
    <source>
        <dbReference type="ARBA" id="ARBA00000085"/>
    </source>
</evidence>
<feature type="domain" description="PAS" evidence="7">
    <location>
        <begin position="143"/>
        <end position="185"/>
    </location>
</feature>
<keyword evidence="5" id="KW-0472">Membrane</keyword>
<evidence type="ECO:0000259" key="6">
    <source>
        <dbReference type="PROSITE" id="PS50109"/>
    </source>
</evidence>
<dbReference type="EMBL" id="PPPD01000003">
    <property type="protein sequence ID" value="PNY79562.1"/>
    <property type="molecule type" value="Genomic_DNA"/>
</dbReference>
<keyword evidence="10" id="KW-1185">Reference proteome</keyword>
<dbReference type="OrthoDB" id="9808408at2"/>
<dbReference type="SUPFAM" id="SSF55874">
    <property type="entry name" value="ATPase domain of HSP90 chaperone/DNA topoisomerase II/histidine kinase"/>
    <property type="match status" value="1"/>
</dbReference>
<dbReference type="Pfam" id="PF02518">
    <property type="entry name" value="HATPase_c"/>
    <property type="match status" value="1"/>
</dbReference>
<dbReference type="GO" id="GO:0000156">
    <property type="term" value="F:phosphorelay response regulator activity"/>
    <property type="evidence" value="ECO:0007669"/>
    <property type="project" value="TreeGrafter"/>
</dbReference>
<dbReference type="InterPro" id="IPR035965">
    <property type="entry name" value="PAS-like_dom_sf"/>
</dbReference>
<evidence type="ECO:0000259" key="7">
    <source>
        <dbReference type="PROSITE" id="PS50112"/>
    </source>
</evidence>
<dbReference type="NCBIfam" id="TIGR00229">
    <property type="entry name" value="sensory_box"/>
    <property type="match status" value="1"/>
</dbReference>
<accession>A0A2K3USP6</accession>
<dbReference type="PROSITE" id="PS50109">
    <property type="entry name" value="HIS_KIN"/>
    <property type="match status" value="1"/>
</dbReference>
<protein>
    <recommendedName>
        <fullName evidence="2">histidine kinase</fullName>
        <ecNumber evidence="2">2.7.13.3</ecNumber>
    </recommendedName>
</protein>
<keyword evidence="3" id="KW-0808">Transferase</keyword>
<dbReference type="InterPro" id="IPR000014">
    <property type="entry name" value="PAS"/>
</dbReference>
<dbReference type="GO" id="GO:0016020">
    <property type="term" value="C:membrane"/>
    <property type="evidence" value="ECO:0007669"/>
    <property type="project" value="UniProtKB-SubCell"/>
</dbReference>
<feature type="domain" description="PAC" evidence="8">
    <location>
        <begin position="218"/>
        <end position="268"/>
    </location>
</feature>
<dbReference type="PANTHER" id="PTHR42878:SF15">
    <property type="entry name" value="BACTERIOPHYTOCHROME"/>
    <property type="match status" value="1"/>
</dbReference>
<dbReference type="InterPro" id="IPR003594">
    <property type="entry name" value="HATPase_dom"/>
</dbReference>
<dbReference type="PROSITE" id="PS50112">
    <property type="entry name" value="PAS"/>
    <property type="match status" value="1"/>
</dbReference>
<reference evidence="9 10" key="1">
    <citation type="submission" date="2018-01" db="EMBL/GenBank/DDBJ databases">
        <title>Deinococcus koreensis sp. nov., a radiation-resistant bacterium isolated from river water.</title>
        <authorList>
            <person name="Choi A."/>
        </authorList>
    </citation>
    <scope>NUCLEOTIDE SEQUENCE [LARGE SCALE GENOMIC DNA]</scope>
    <source>
        <strain evidence="9 10">SJW1-2</strain>
    </source>
</reference>
<evidence type="ECO:0000256" key="4">
    <source>
        <dbReference type="ARBA" id="ARBA00022777"/>
    </source>
</evidence>
<evidence type="ECO:0000313" key="10">
    <source>
        <dbReference type="Proteomes" id="UP000236379"/>
    </source>
</evidence>
<dbReference type="AlphaFoldDB" id="A0A2K3USP6"/>
<dbReference type="Gene3D" id="3.30.450.20">
    <property type="entry name" value="PAS domain"/>
    <property type="match status" value="2"/>
</dbReference>
<feature type="domain" description="Histidine kinase" evidence="6">
    <location>
        <begin position="297"/>
        <end position="510"/>
    </location>
</feature>
<dbReference type="InterPro" id="IPR050351">
    <property type="entry name" value="BphY/WalK/GraS-like"/>
</dbReference>
<dbReference type="InterPro" id="IPR036890">
    <property type="entry name" value="HATPase_C_sf"/>
</dbReference>
<dbReference type="PANTHER" id="PTHR42878">
    <property type="entry name" value="TWO-COMPONENT HISTIDINE KINASE"/>
    <property type="match status" value="1"/>
</dbReference>
<comment type="caution">
    <text evidence="9">The sequence shown here is derived from an EMBL/GenBank/DDBJ whole genome shotgun (WGS) entry which is preliminary data.</text>
</comment>
<sequence length="518" mass="57088">MTSPPPLTTAALFQATLDALSAHVAVVEPSGQVVAVNRAWAQFCTDNGGSETSCGVGSNYLAVCGDAPETLEDAPVMTRGLLEVLRGERPDFALTYPCHAPHERRWFRARIVPVRYGPAITHAVVSHENITERELGQVALQESEARFEALADITPVGIVVGDMEGRLEYANDAYLRLVGFSRSELEAGTLNWLTLTPPEWRHTDERAAAQVTARGLSDSYEKEYVLRDGRRVPVMLALARSGWDGHERLCGYVLDLTERKEIEGALRNLNTRLEALVEERTGELIDLNVELRGYAGAVSRDLQAPVTRIMSLSRLLHMRLHGTLEAREDLQFEHLRAEGQRVAGLLEDLKVFAQEPRPAPLRAPLPLGPLVLQVRSDLEALSRGRRIEWSVGDLPTVFGDHLRLRHALTQLLHNALKFTRHRPVAHIEIGAHIEGHQATLRIQDNGVGFPAEQAAELFQVFRRLHGEQFEGAGVGLANVRRIARQHGGQVWAQGEPDVGATFFLALPLAPGGVLSSDP</sequence>
<evidence type="ECO:0000313" key="9">
    <source>
        <dbReference type="EMBL" id="PNY79562.1"/>
    </source>
</evidence>
<proteinExistence type="predicted"/>
<dbReference type="SMART" id="SM00387">
    <property type="entry name" value="HATPase_c"/>
    <property type="match status" value="1"/>
</dbReference>
<dbReference type="EC" id="2.7.13.3" evidence="2"/>
<dbReference type="Pfam" id="PF13426">
    <property type="entry name" value="PAS_9"/>
    <property type="match status" value="1"/>
</dbReference>
<dbReference type="InterPro" id="IPR004358">
    <property type="entry name" value="Sig_transdc_His_kin-like_C"/>
</dbReference>
<dbReference type="CDD" id="cd00130">
    <property type="entry name" value="PAS"/>
    <property type="match status" value="1"/>
</dbReference>
<name>A0A2K3USP6_9DEIO</name>
<dbReference type="SUPFAM" id="SSF47384">
    <property type="entry name" value="Homodimeric domain of signal transducing histidine kinase"/>
    <property type="match status" value="1"/>
</dbReference>
<dbReference type="SMART" id="SM00091">
    <property type="entry name" value="PAS"/>
    <property type="match status" value="1"/>
</dbReference>
<dbReference type="SUPFAM" id="SSF55785">
    <property type="entry name" value="PYP-like sensor domain (PAS domain)"/>
    <property type="match status" value="2"/>
</dbReference>
<dbReference type="RefSeq" id="WP_103314076.1">
    <property type="nucleotide sequence ID" value="NZ_PPPD01000003.1"/>
</dbReference>
<gene>
    <name evidence="9" type="ORF">CVO96_19250</name>
</gene>
<dbReference type="GO" id="GO:0000155">
    <property type="term" value="F:phosphorelay sensor kinase activity"/>
    <property type="evidence" value="ECO:0007669"/>
    <property type="project" value="InterPro"/>
</dbReference>
<evidence type="ECO:0000259" key="8">
    <source>
        <dbReference type="PROSITE" id="PS50113"/>
    </source>
</evidence>
<dbReference type="InterPro" id="IPR000700">
    <property type="entry name" value="PAS-assoc_C"/>
</dbReference>
<dbReference type="Proteomes" id="UP000236379">
    <property type="component" value="Unassembled WGS sequence"/>
</dbReference>
<dbReference type="Gene3D" id="3.30.565.10">
    <property type="entry name" value="Histidine kinase-like ATPase, C-terminal domain"/>
    <property type="match status" value="1"/>
</dbReference>
<keyword evidence="4 9" id="KW-0418">Kinase</keyword>
<comment type="catalytic activity">
    <reaction evidence="1">
        <text>ATP + protein L-histidine = ADP + protein N-phospho-L-histidine.</text>
        <dbReference type="EC" id="2.7.13.3"/>
    </reaction>
</comment>
<dbReference type="GO" id="GO:0030295">
    <property type="term" value="F:protein kinase activator activity"/>
    <property type="evidence" value="ECO:0007669"/>
    <property type="project" value="TreeGrafter"/>
</dbReference>
<dbReference type="PROSITE" id="PS50113">
    <property type="entry name" value="PAC"/>
    <property type="match status" value="1"/>
</dbReference>
<dbReference type="GO" id="GO:0007234">
    <property type="term" value="P:osmosensory signaling via phosphorelay pathway"/>
    <property type="evidence" value="ECO:0007669"/>
    <property type="project" value="TreeGrafter"/>
</dbReference>
<dbReference type="InterPro" id="IPR036097">
    <property type="entry name" value="HisK_dim/P_sf"/>
</dbReference>
<dbReference type="InterPro" id="IPR005467">
    <property type="entry name" value="His_kinase_dom"/>
</dbReference>
<organism evidence="9 10">
    <name type="scientific">Deinococcus koreensis</name>
    <dbReference type="NCBI Taxonomy" id="2054903"/>
    <lineage>
        <taxon>Bacteria</taxon>
        <taxon>Thermotogati</taxon>
        <taxon>Deinococcota</taxon>
        <taxon>Deinococci</taxon>
        <taxon>Deinococcales</taxon>
        <taxon>Deinococcaceae</taxon>
        <taxon>Deinococcus</taxon>
    </lineage>
</organism>
<dbReference type="PRINTS" id="PR00344">
    <property type="entry name" value="BCTRLSENSOR"/>
</dbReference>
<evidence type="ECO:0000256" key="5">
    <source>
        <dbReference type="ARBA" id="ARBA00023136"/>
    </source>
</evidence>
<evidence type="ECO:0000256" key="3">
    <source>
        <dbReference type="ARBA" id="ARBA00022679"/>
    </source>
</evidence>